<evidence type="ECO:0000313" key="1">
    <source>
        <dbReference type="EMBL" id="GET00620.1"/>
    </source>
</evidence>
<organism evidence="1 2">
    <name type="scientific">Rhizophagus clarus</name>
    <dbReference type="NCBI Taxonomy" id="94130"/>
    <lineage>
        <taxon>Eukaryota</taxon>
        <taxon>Fungi</taxon>
        <taxon>Fungi incertae sedis</taxon>
        <taxon>Mucoromycota</taxon>
        <taxon>Glomeromycotina</taxon>
        <taxon>Glomeromycetes</taxon>
        <taxon>Glomerales</taxon>
        <taxon>Glomeraceae</taxon>
        <taxon>Rhizophagus</taxon>
    </lineage>
</organism>
<gene>
    <name evidence="1" type="ORF">RCL2_002707200</name>
</gene>
<sequence>MIPPSCGPMLQEWRTEYSITIITRIGSSTRKSIRRGILYNQTEISRTKMENIGKNQKDRKKSILFLPFL</sequence>
<dbReference type="AlphaFoldDB" id="A0A8H3MCW7"/>
<name>A0A8H3MCW7_9GLOM</name>
<dbReference type="Proteomes" id="UP000615446">
    <property type="component" value="Unassembled WGS sequence"/>
</dbReference>
<evidence type="ECO:0000313" key="2">
    <source>
        <dbReference type="Proteomes" id="UP000615446"/>
    </source>
</evidence>
<accession>A0A8H3MCW7</accession>
<protein>
    <submittedName>
        <fullName evidence="1">Uncharacterized protein</fullName>
    </submittedName>
</protein>
<proteinExistence type="predicted"/>
<reference evidence="1" key="1">
    <citation type="submission" date="2019-10" db="EMBL/GenBank/DDBJ databases">
        <title>Conservation and host-specific expression of non-tandemly repeated heterogenous ribosome RNA gene in arbuscular mycorrhizal fungi.</title>
        <authorList>
            <person name="Maeda T."/>
            <person name="Kobayashi Y."/>
            <person name="Nakagawa T."/>
            <person name="Ezawa T."/>
            <person name="Yamaguchi K."/>
            <person name="Bino T."/>
            <person name="Nishimoto Y."/>
            <person name="Shigenobu S."/>
            <person name="Kawaguchi M."/>
        </authorList>
    </citation>
    <scope>NUCLEOTIDE SEQUENCE</scope>
    <source>
        <strain evidence="1">HR1</strain>
    </source>
</reference>
<comment type="caution">
    <text evidence="1">The sequence shown here is derived from an EMBL/GenBank/DDBJ whole genome shotgun (WGS) entry which is preliminary data.</text>
</comment>
<dbReference type="EMBL" id="BLAL01000286">
    <property type="protein sequence ID" value="GET00620.1"/>
    <property type="molecule type" value="Genomic_DNA"/>
</dbReference>